<feature type="chain" id="PRO_5035285125" evidence="1">
    <location>
        <begin position="24"/>
        <end position="511"/>
    </location>
</feature>
<dbReference type="Pfam" id="PF13729">
    <property type="entry name" value="TraF_2"/>
    <property type="match status" value="1"/>
</dbReference>
<feature type="signal peptide" evidence="1">
    <location>
        <begin position="1"/>
        <end position="23"/>
    </location>
</feature>
<reference evidence="2" key="1">
    <citation type="submission" date="2020-12" db="EMBL/GenBank/DDBJ databases">
        <title>Geomonas sp. Red875, isolated from river sediment.</title>
        <authorList>
            <person name="Xu Z."/>
            <person name="Zhang Z."/>
            <person name="Masuda Y."/>
            <person name="Itoh H."/>
            <person name="Senoo K."/>
        </authorList>
    </citation>
    <scope>NUCLEOTIDE SEQUENCE</scope>
    <source>
        <strain evidence="2">Red875</strain>
    </source>
</reference>
<organism evidence="2 3">
    <name type="scientific">Geomesophilobacter sediminis</name>
    <dbReference type="NCBI Taxonomy" id="2798584"/>
    <lineage>
        <taxon>Bacteria</taxon>
        <taxon>Pseudomonadati</taxon>
        <taxon>Thermodesulfobacteriota</taxon>
        <taxon>Desulfuromonadia</taxon>
        <taxon>Geobacterales</taxon>
        <taxon>Geobacteraceae</taxon>
        <taxon>Geomesophilobacter</taxon>
    </lineage>
</organism>
<dbReference type="EMBL" id="JAEMHM010000010">
    <property type="protein sequence ID" value="MBJ6725638.1"/>
    <property type="molecule type" value="Genomic_DNA"/>
</dbReference>
<keyword evidence="1" id="KW-0732">Signal</keyword>
<dbReference type="Proteomes" id="UP000636888">
    <property type="component" value="Unassembled WGS sequence"/>
</dbReference>
<dbReference type="InterPro" id="IPR032811">
    <property type="entry name" value="Put_conjugal_transfer"/>
</dbReference>
<name>A0A8J7J4A4_9BACT</name>
<comment type="caution">
    <text evidence="2">The sequence shown here is derived from an EMBL/GenBank/DDBJ whole genome shotgun (WGS) entry which is preliminary data.</text>
</comment>
<keyword evidence="3" id="KW-1185">Reference proteome</keyword>
<dbReference type="Gene3D" id="2.40.160.60">
    <property type="entry name" value="Outer membrane protein transport protein (OMPP1/FadL/TodX)"/>
    <property type="match status" value="1"/>
</dbReference>
<evidence type="ECO:0000313" key="2">
    <source>
        <dbReference type="EMBL" id="MBJ6725638.1"/>
    </source>
</evidence>
<sequence>MKKPHQVLAITAALLSFAGAAHAAEWQPIGTLGIGGAGVARQNGAFTAYWNPAGGAFNDKTFSFMTGAEFGVRGNDALTDNVDKLSKIKFDQIKDLGNNATPDTVANAVKLIGILDDISKRGGNLSISGGVPVGFAIKHLSFGVFGNFEGSVVPVADTTNILPNQTSGNTVTPTDIYNALSHTPGFGSLTNNGFFTDAQRSILIANLTTPTVTAPQATQAVDALQITLAAQGQSADVAFDAASKLTQSIASGSNSSISNNTSSVVSKALLYAEAPIAYGHPINLGQFGTLGVGVAVKAIAGSVYQNQVLLVNDPSGKAISSGDLGKQLTKNHEQSNNIGVDAGVLWKKSILSVGVVGKNLNKPTFKAPNYQKYTNDPTTGAIVTTTVKGEDVALDPMVRAGIALDPWKWLTIAADMDLTKNKSVGPLNNGVKSQNIGGGVEIHPWSILKVRAGAMKNIAAVDGSTNPLILTAGLSFLFLDLDAAAATKTFKVDNKTIPEELRVQLMAGFSF</sequence>
<dbReference type="RefSeq" id="WP_199384532.1">
    <property type="nucleotide sequence ID" value="NZ_JAEMHM010000010.1"/>
</dbReference>
<evidence type="ECO:0000313" key="3">
    <source>
        <dbReference type="Proteomes" id="UP000636888"/>
    </source>
</evidence>
<proteinExistence type="predicted"/>
<dbReference type="AlphaFoldDB" id="A0A8J7J4A4"/>
<accession>A0A8J7J4A4</accession>
<evidence type="ECO:0000256" key="1">
    <source>
        <dbReference type="SAM" id="SignalP"/>
    </source>
</evidence>
<protein>
    <submittedName>
        <fullName evidence="2">Conjugal transfer protein TraF</fullName>
    </submittedName>
</protein>
<gene>
    <name evidence="2" type="primary">traF</name>
    <name evidence="2" type="ORF">JFN93_13030</name>
</gene>